<gene>
    <name evidence="2" type="ORF">DW250_10155</name>
</gene>
<dbReference type="Gene3D" id="2.60.120.1350">
    <property type="entry name" value="Protein of unknown function DUF4465"/>
    <property type="match status" value="1"/>
</dbReference>
<dbReference type="AlphaFoldDB" id="A0A3R6HY62"/>
<dbReference type="Pfam" id="PF14717">
    <property type="entry name" value="DUF4465"/>
    <property type="match status" value="1"/>
</dbReference>
<proteinExistence type="predicted"/>
<name>A0A3R6HY62_9BACT</name>
<evidence type="ECO:0000313" key="2">
    <source>
        <dbReference type="EMBL" id="RHG64685.1"/>
    </source>
</evidence>
<dbReference type="Proteomes" id="UP000286501">
    <property type="component" value="Unassembled WGS sequence"/>
</dbReference>
<keyword evidence="1" id="KW-0732">Signal</keyword>
<feature type="signal peptide" evidence="1">
    <location>
        <begin position="1"/>
        <end position="22"/>
    </location>
</feature>
<dbReference type="InterPro" id="IPR027828">
    <property type="entry name" value="DUF4465"/>
</dbReference>
<comment type="caution">
    <text evidence="2">The sequence shown here is derived from an EMBL/GenBank/DDBJ whole genome shotgun (WGS) entry which is preliminary data.</text>
</comment>
<dbReference type="RefSeq" id="WP_118201135.1">
    <property type="nucleotide sequence ID" value="NZ_QRIE01000042.1"/>
</dbReference>
<reference evidence="2 3" key="1">
    <citation type="submission" date="2018-08" db="EMBL/GenBank/DDBJ databases">
        <title>A genome reference for cultivated species of the human gut microbiota.</title>
        <authorList>
            <person name="Zou Y."/>
            <person name="Xue W."/>
            <person name="Luo G."/>
        </authorList>
    </citation>
    <scope>NUCLEOTIDE SEQUENCE [LARGE SCALE GENOMIC DNA]</scope>
    <source>
        <strain evidence="2 3">AM22-1</strain>
    </source>
</reference>
<evidence type="ECO:0000256" key="1">
    <source>
        <dbReference type="SAM" id="SignalP"/>
    </source>
</evidence>
<dbReference type="EMBL" id="QRIN01000041">
    <property type="protein sequence ID" value="RHG64685.1"/>
    <property type="molecule type" value="Genomic_DNA"/>
</dbReference>
<accession>A0A3R6HY62</accession>
<sequence>MMKKYFYLLALVCATSFFTACSDDDDDNTPKYETITFEGSNWNALIDNAQYGGKMLYGESGSGFTEDNGVYEWTDATTSLHSKINGADYGYGMSWAYWNGGAAVSNYHSTIAEGTSNTQLSIPADLAAHSGSNFLMIYGSIDGYNAPVLDFKDGKAHTMKGLWITNGTYFLNVMANGNDYCAKATSSTRISVVFEGFKADGTTSTGTVKYTVQNGTNSLKSWQYVDLSSLGEISSLKVNYEASDDMKGKYGYNAPAYIAVDDVEIYK</sequence>
<protein>
    <submittedName>
        <fullName evidence="2">DUF4465 domain-containing protein</fullName>
    </submittedName>
</protein>
<organism evidence="2 3">
    <name type="scientific">Segatella copri</name>
    <dbReference type="NCBI Taxonomy" id="165179"/>
    <lineage>
        <taxon>Bacteria</taxon>
        <taxon>Pseudomonadati</taxon>
        <taxon>Bacteroidota</taxon>
        <taxon>Bacteroidia</taxon>
        <taxon>Bacteroidales</taxon>
        <taxon>Prevotellaceae</taxon>
        <taxon>Segatella</taxon>
    </lineage>
</organism>
<evidence type="ECO:0000313" key="3">
    <source>
        <dbReference type="Proteomes" id="UP000286501"/>
    </source>
</evidence>
<feature type="chain" id="PRO_5043188222" evidence="1">
    <location>
        <begin position="23"/>
        <end position="267"/>
    </location>
</feature>
<dbReference type="PROSITE" id="PS51257">
    <property type="entry name" value="PROKAR_LIPOPROTEIN"/>
    <property type="match status" value="1"/>
</dbReference>